<protein>
    <submittedName>
        <fullName evidence="1">Uncharacterized protein</fullName>
    </submittedName>
</protein>
<evidence type="ECO:0000313" key="2">
    <source>
        <dbReference type="Proteomes" id="UP001372338"/>
    </source>
</evidence>
<sequence length="79" mass="8396">MDKSSSAFSSMDGCDQHVITKESSLEGASAVVQMMVANGTMVNGVFAALQRGRQPSKMGIAIRRRSEAGDREGSLEMNS</sequence>
<comment type="caution">
    <text evidence="1">The sequence shown here is derived from an EMBL/GenBank/DDBJ whole genome shotgun (WGS) entry which is preliminary data.</text>
</comment>
<dbReference type="AlphaFoldDB" id="A0AAN9E6C7"/>
<dbReference type="Proteomes" id="UP001372338">
    <property type="component" value="Unassembled WGS sequence"/>
</dbReference>
<evidence type="ECO:0000313" key="1">
    <source>
        <dbReference type="EMBL" id="KAK7244495.1"/>
    </source>
</evidence>
<dbReference type="EMBL" id="JAYWIO010000008">
    <property type="protein sequence ID" value="KAK7244495.1"/>
    <property type="molecule type" value="Genomic_DNA"/>
</dbReference>
<accession>A0AAN9E6C7</accession>
<keyword evidence="2" id="KW-1185">Reference proteome</keyword>
<name>A0AAN9E6C7_CROPI</name>
<proteinExistence type="predicted"/>
<reference evidence="1 2" key="1">
    <citation type="submission" date="2024-01" db="EMBL/GenBank/DDBJ databases">
        <title>The genomes of 5 underutilized Papilionoideae crops provide insights into root nodulation and disease resistanc.</title>
        <authorList>
            <person name="Yuan L."/>
        </authorList>
    </citation>
    <scope>NUCLEOTIDE SEQUENCE [LARGE SCALE GENOMIC DNA]</scope>
    <source>
        <strain evidence="1">ZHUSHIDOU_FW_LH</strain>
        <tissue evidence="1">Leaf</tissue>
    </source>
</reference>
<gene>
    <name evidence="1" type="ORF">RIF29_39318</name>
</gene>
<organism evidence="1 2">
    <name type="scientific">Crotalaria pallida</name>
    <name type="common">Smooth rattlebox</name>
    <name type="synonym">Crotalaria striata</name>
    <dbReference type="NCBI Taxonomy" id="3830"/>
    <lineage>
        <taxon>Eukaryota</taxon>
        <taxon>Viridiplantae</taxon>
        <taxon>Streptophyta</taxon>
        <taxon>Embryophyta</taxon>
        <taxon>Tracheophyta</taxon>
        <taxon>Spermatophyta</taxon>
        <taxon>Magnoliopsida</taxon>
        <taxon>eudicotyledons</taxon>
        <taxon>Gunneridae</taxon>
        <taxon>Pentapetalae</taxon>
        <taxon>rosids</taxon>
        <taxon>fabids</taxon>
        <taxon>Fabales</taxon>
        <taxon>Fabaceae</taxon>
        <taxon>Papilionoideae</taxon>
        <taxon>50 kb inversion clade</taxon>
        <taxon>genistoids sensu lato</taxon>
        <taxon>core genistoids</taxon>
        <taxon>Crotalarieae</taxon>
        <taxon>Crotalaria</taxon>
    </lineage>
</organism>